<dbReference type="AlphaFoldDB" id="A0A4Q9FRT9"/>
<gene>
    <name evidence="1" type="ORF">EYD46_07225</name>
</gene>
<protein>
    <submittedName>
        <fullName evidence="1">Uncharacterized protein</fullName>
    </submittedName>
</protein>
<organism evidence="1 2">
    <name type="scientific">Hyunsoonleella pacifica</name>
    <dbReference type="NCBI Taxonomy" id="1080224"/>
    <lineage>
        <taxon>Bacteria</taxon>
        <taxon>Pseudomonadati</taxon>
        <taxon>Bacteroidota</taxon>
        <taxon>Flavobacteriia</taxon>
        <taxon>Flavobacteriales</taxon>
        <taxon>Flavobacteriaceae</taxon>
    </lineage>
</organism>
<evidence type="ECO:0000313" key="1">
    <source>
        <dbReference type="EMBL" id="TBN16427.1"/>
    </source>
</evidence>
<dbReference type="Proteomes" id="UP000292372">
    <property type="component" value="Unassembled WGS sequence"/>
</dbReference>
<sequence>MYNKLNASSPELACNFISINIDIDGSRKPKRKKNKIGKIQLLEFGNFLTKRLAIISNKKITISKYPK</sequence>
<proteinExistence type="predicted"/>
<name>A0A4Q9FRT9_9FLAO</name>
<dbReference type="EMBL" id="SIRS01000003">
    <property type="protein sequence ID" value="TBN16427.1"/>
    <property type="molecule type" value="Genomic_DNA"/>
</dbReference>
<evidence type="ECO:0000313" key="2">
    <source>
        <dbReference type="Proteomes" id="UP000292372"/>
    </source>
</evidence>
<reference evidence="1 2" key="1">
    <citation type="journal article" date="2015" name="Int. J. Syst. Evol. Microbiol.">
        <title>Hyunsoonleella pacifica sp. nov., isolated from seawater of South Pacific Gyre.</title>
        <authorList>
            <person name="Gao X."/>
            <person name="Zhang Z."/>
            <person name="Dai X."/>
            <person name="Zhang X.H."/>
        </authorList>
    </citation>
    <scope>NUCLEOTIDE SEQUENCE [LARGE SCALE GENOMIC DNA]</scope>
    <source>
        <strain evidence="1 2">SW033</strain>
    </source>
</reference>
<keyword evidence="2" id="KW-1185">Reference proteome</keyword>
<accession>A0A4Q9FRT9</accession>
<comment type="caution">
    <text evidence="1">The sequence shown here is derived from an EMBL/GenBank/DDBJ whole genome shotgun (WGS) entry which is preliminary data.</text>
</comment>